<dbReference type="PRINTS" id="PR00237">
    <property type="entry name" value="GPCRRHODOPSN"/>
</dbReference>
<feature type="transmembrane region" description="Helical" evidence="10">
    <location>
        <begin position="296"/>
        <end position="318"/>
    </location>
</feature>
<keyword evidence="7 9" id="KW-0675">Receptor</keyword>
<evidence type="ECO:0000256" key="5">
    <source>
        <dbReference type="ARBA" id="ARBA00023040"/>
    </source>
</evidence>
<gene>
    <name evidence="12" type="ORF">HOLleu_07981</name>
</gene>
<feature type="transmembrane region" description="Helical" evidence="10">
    <location>
        <begin position="81"/>
        <end position="103"/>
    </location>
</feature>
<feature type="transmembrane region" description="Helical" evidence="10">
    <location>
        <begin position="263"/>
        <end position="284"/>
    </location>
</feature>
<keyword evidence="4 10" id="KW-1133">Transmembrane helix</keyword>
<dbReference type="PROSITE" id="PS00237">
    <property type="entry name" value="G_PROTEIN_RECEP_F1_1"/>
    <property type="match status" value="1"/>
</dbReference>
<comment type="similarity">
    <text evidence="9">Belongs to the G-protein coupled receptor 1 family.</text>
</comment>
<accession>A0A9Q1CHJ3</accession>
<keyword evidence="8 9" id="KW-0807">Transducer</keyword>
<organism evidence="12 13">
    <name type="scientific">Holothuria leucospilota</name>
    <name type="common">Black long sea cucumber</name>
    <name type="synonym">Mertensiothuria leucospilota</name>
    <dbReference type="NCBI Taxonomy" id="206669"/>
    <lineage>
        <taxon>Eukaryota</taxon>
        <taxon>Metazoa</taxon>
        <taxon>Echinodermata</taxon>
        <taxon>Eleutherozoa</taxon>
        <taxon>Echinozoa</taxon>
        <taxon>Holothuroidea</taxon>
        <taxon>Aspidochirotacea</taxon>
        <taxon>Aspidochirotida</taxon>
        <taxon>Holothuriidae</taxon>
        <taxon>Holothuria</taxon>
    </lineage>
</organism>
<dbReference type="SUPFAM" id="SSF81321">
    <property type="entry name" value="Family A G protein-coupled receptor-like"/>
    <property type="match status" value="1"/>
</dbReference>
<dbReference type="InterPro" id="IPR050569">
    <property type="entry name" value="TAAR"/>
</dbReference>
<evidence type="ECO:0000256" key="9">
    <source>
        <dbReference type="RuleBase" id="RU000688"/>
    </source>
</evidence>
<evidence type="ECO:0000256" key="3">
    <source>
        <dbReference type="ARBA" id="ARBA00022692"/>
    </source>
</evidence>
<feature type="transmembrane region" description="Helical" evidence="10">
    <location>
        <begin position="42"/>
        <end position="69"/>
    </location>
</feature>
<keyword evidence="2" id="KW-1003">Cell membrane</keyword>
<name>A0A9Q1CHJ3_HOLLE</name>
<evidence type="ECO:0000313" key="12">
    <source>
        <dbReference type="EMBL" id="KAJ8045055.1"/>
    </source>
</evidence>
<comment type="caution">
    <text evidence="12">The sequence shown here is derived from an EMBL/GenBank/DDBJ whole genome shotgun (WGS) entry which is preliminary data.</text>
</comment>
<evidence type="ECO:0000256" key="2">
    <source>
        <dbReference type="ARBA" id="ARBA00022475"/>
    </source>
</evidence>
<dbReference type="InterPro" id="IPR017452">
    <property type="entry name" value="GPCR_Rhodpsn_7TM"/>
</dbReference>
<feature type="transmembrane region" description="Helical" evidence="10">
    <location>
        <begin position="204"/>
        <end position="228"/>
    </location>
</feature>
<dbReference type="PANTHER" id="PTHR24249:SF406">
    <property type="entry name" value="G-PROTEIN COUPLED RECEPTORS FAMILY 1 PROFILE DOMAIN-CONTAINING PROTEIN"/>
    <property type="match status" value="1"/>
</dbReference>
<keyword evidence="13" id="KW-1185">Reference proteome</keyword>
<feature type="transmembrane region" description="Helical" evidence="10">
    <location>
        <begin position="163"/>
        <end position="184"/>
    </location>
</feature>
<evidence type="ECO:0000256" key="7">
    <source>
        <dbReference type="ARBA" id="ARBA00023170"/>
    </source>
</evidence>
<sequence>MLKHFGLEMNANTTNMILPTEETMTGITEGIITDTPEELIGFSYILCSVLIVTAFTAFVGNFLVIAVILRSSKLNSVTWGLLLNLAVSDILSAGLLQPLLIIIQTLPNRNVIQPKPWLCSLTGCVFEVLMEISIWTLSFLSIERYFAVKQPLHYHQRVTKQRAVKIVCTLWVSAICWGCLPFVFSTGYKFNPSYQMCLPQLGIAATLTFTAVGILLPFVLLCCMYISIGKIAFTQAQRKVVQCTADNCTYVSPKQKDYRAVKILAILAGVFATCWLPFNIFTVIDLFVSESLLPSLYQISLSLTLMNAAINPWLYAVLNKTFRIAAGKQFRKLWGQGFCHFDDNKVCPPPGENKRVLKTRICGDHNVLSTHFGGPKLQQRDLHHTKIIKLPHQLSEPRLTLTSTSSVLHKPCLASMNRNKTI</sequence>
<evidence type="ECO:0000256" key="8">
    <source>
        <dbReference type="ARBA" id="ARBA00023224"/>
    </source>
</evidence>
<evidence type="ECO:0000256" key="10">
    <source>
        <dbReference type="SAM" id="Phobius"/>
    </source>
</evidence>
<evidence type="ECO:0000256" key="1">
    <source>
        <dbReference type="ARBA" id="ARBA00004651"/>
    </source>
</evidence>
<dbReference type="PANTHER" id="PTHR24249">
    <property type="entry name" value="HISTAMINE RECEPTOR-RELATED G-PROTEIN COUPLED RECEPTOR"/>
    <property type="match status" value="1"/>
</dbReference>
<dbReference type="AlphaFoldDB" id="A0A9Q1CHJ3"/>
<feature type="transmembrane region" description="Helical" evidence="10">
    <location>
        <begin position="115"/>
        <end position="142"/>
    </location>
</feature>
<dbReference type="InterPro" id="IPR000276">
    <property type="entry name" value="GPCR_Rhodpsn"/>
</dbReference>
<dbReference type="EMBL" id="JAIZAY010000003">
    <property type="protein sequence ID" value="KAJ8045055.1"/>
    <property type="molecule type" value="Genomic_DNA"/>
</dbReference>
<feature type="domain" description="G-protein coupled receptors family 1 profile" evidence="11">
    <location>
        <begin position="60"/>
        <end position="315"/>
    </location>
</feature>
<keyword evidence="6 10" id="KW-0472">Membrane</keyword>
<dbReference type="Proteomes" id="UP001152320">
    <property type="component" value="Chromosome 3"/>
</dbReference>
<keyword evidence="5 9" id="KW-0297">G-protein coupled receptor</keyword>
<dbReference type="OrthoDB" id="9938900at2759"/>
<proteinExistence type="inferred from homology"/>
<dbReference type="CDD" id="cd00637">
    <property type="entry name" value="7tm_classA_rhodopsin-like"/>
    <property type="match status" value="1"/>
</dbReference>
<evidence type="ECO:0000259" key="11">
    <source>
        <dbReference type="PROSITE" id="PS50262"/>
    </source>
</evidence>
<dbReference type="Gene3D" id="1.20.1070.10">
    <property type="entry name" value="Rhodopsin 7-helix transmembrane proteins"/>
    <property type="match status" value="1"/>
</dbReference>
<evidence type="ECO:0000256" key="4">
    <source>
        <dbReference type="ARBA" id="ARBA00022989"/>
    </source>
</evidence>
<dbReference type="Pfam" id="PF00001">
    <property type="entry name" value="7tm_1"/>
    <property type="match status" value="1"/>
</dbReference>
<keyword evidence="3 9" id="KW-0812">Transmembrane</keyword>
<evidence type="ECO:0000313" key="13">
    <source>
        <dbReference type="Proteomes" id="UP001152320"/>
    </source>
</evidence>
<dbReference type="PROSITE" id="PS50262">
    <property type="entry name" value="G_PROTEIN_RECEP_F1_2"/>
    <property type="match status" value="1"/>
</dbReference>
<dbReference type="GO" id="GO:0001594">
    <property type="term" value="F:trace-amine receptor activity"/>
    <property type="evidence" value="ECO:0007669"/>
    <property type="project" value="TreeGrafter"/>
</dbReference>
<comment type="subcellular location">
    <subcellularLocation>
        <location evidence="1">Cell membrane</location>
        <topology evidence="1">Multi-pass membrane protein</topology>
    </subcellularLocation>
</comment>
<protein>
    <submittedName>
        <fullName evidence="12">Adenosine receptor A2b</fullName>
    </submittedName>
</protein>
<reference evidence="12" key="1">
    <citation type="submission" date="2021-10" db="EMBL/GenBank/DDBJ databases">
        <title>Tropical sea cucumber genome reveals ecological adaptation and Cuvierian tubules defense mechanism.</title>
        <authorList>
            <person name="Chen T."/>
        </authorList>
    </citation>
    <scope>NUCLEOTIDE SEQUENCE</scope>
    <source>
        <strain evidence="12">Nanhai2018</strain>
        <tissue evidence="12">Muscle</tissue>
    </source>
</reference>
<dbReference type="GO" id="GO:0005886">
    <property type="term" value="C:plasma membrane"/>
    <property type="evidence" value="ECO:0007669"/>
    <property type="project" value="UniProtKB-SubCell"/>
</dbReference>
<evidence type="ECO:0000256" key="6">
    <source>
        <dbReference type="ARBA" id="ARBA00023136"/>
    </source>
</evidence>